<protein>
    <recommendedName>
        <fullName evidence="3">DNA topoisomerase</fullName>
        <ecNumber evidence="3">5.6.2.1</ecNumber>
    </recommendedName>
    <alternativeName>
        <fullName evidence="12">Omega-protein</fullName>
    </alternativeName>
    <alternativeName>
        <fullName evidence="11">Relaxing enzyme</fullName>
    </alternativeName>
    <alternativeName>
        <fullName evidence="9">Swivelase</fullName>
    </alternativeName>
    <alternativeName>
        <fullName evidence="10">Untwisting enzyme</fullName>
    </alternativeName>
</protein>
<evidence type="ECO:0000259" key="15">
    <source>
        <dbReference type="PROSITE" id="PS52039"/>
    </source>
</evidence>
<reference evidence="16" key="1">
    <citation type="submission" date="2022-11" db="EMBL/GenBank/DDBJ databases">
        <title>Marinomonas sp. nov., isolated from marine algae.</title>
        <authorList>
            <person name="Choi D.G."/>
            <person name="Kim J.M."/>
            <person name="Lee J.K."/>
            <person name="Baek J.H."/>
            <person name="Jeon C.O."/>
        </authorList>
    </citation>
    <scope>NUCLEOTIDE SEQUENCE</scope>
    <source>
        <strain evidence="16">KJ51-3</strain>
    </source>
</reference>
<comment type="similarity">
    <text evidence="2">Belongs to the type IA topoisomerase family.</text>
</comment>
<evidence type="ECO:0000256" key="5">
    <source>
        <dbReference type="ARBA" id="ARBA00022842"/>
    </source>
</evidence>
<evidence type="ECO:0000259" key="14">
    <source>
        <dbReference type="PROSITE" id="PS50880"/>
    </source>
</evidence>
<dbReference type="InterPro" id="IPR003601">
    <property type="entry name" value="Topo_IA_2"/>
</dbReference>
<dbReference type="InterPro" id="IPR013497">
    <property type="entry name" value="Topo_IA_cen"/>
</dbReference>
<dbReference type="EMBL" id="JAPEUL010000007">
    <property type="protein sequence ID" value="MCW4629550.1"/>
    <property type="molecule type" value="Genomic_DNA"/>
</dbReference>
<dbReference type="InterPro" id="IPR034144">
    <property type="entry name" value="TOPRIM_TopoIII"/>
</dbReference>
<dbReference type="Proteomes" id="UP001431181">
    <property type="component" value="Unassembled WGS sequence"/>
</dbReference>
<dbReference type="Pfam" id="PF01131">
    <property type="entry name" value="Topoisom_bac"/>
    <property type="match status" value="1"/>
</dbReference>
<gene>
    <name evidence="16" type="ORF">ONZ52_11475</name>
</gene>
<dbReference type="InterPro" id="IPR023405">
    <property type="entry name" value="Topo_IA_core_domain"/>
</dbReference>
<feature type="compositionally biased region" description="Polar residues" evidence="13">
    <location>
        <begin position="638"/>
        <end position="655"/>
    </location>
</feature>
<dbReference type="SMART" id="SM00436">
    <property type="entry name" value="TOP1Bc"/>
    <property type="match status" value="1"/>
</dbReference>
<dbReference type="InterPro" id="IPR006171">
    <property type="entry name" value="TOPRIM_dom"/>
</dbReference>
<feature type="domain" description="Topo IA-type catalytic" evidence="15">
    <location>
        <begin position="155"/>
        <end position="608"/>
    </location>
</feature>
<dbReference type="InterPro" id="IPR013826">
    <property type="entry name" value="Topo_IA_cen_sub3"/>
</dbReference>
<sequence length="666" mass="74278">MILYIAEKPSLARAIAAALPSPQKKEEGCIWLPNGDCISWCIGHLLEQAEPHQYDPAYKTWNLDHLPIIPTDWQWQEKTNTKKQLGILKKLIKKATTLVHAGDPDREGQLLVDEVLHYTKVPAQKLKNTQRLLVNDLTPSAIKKALNNLRLNNEFAALSRSALGRARADWLFGLNLTRAYTIRGRQAGYQGVLSIGRVQTPVLGLVVARDKEREAFIPKDFYQVWASIQTPQNVMFQAKWLPSEACQPYMDEENRVLSLPLAQNVAQRITNKPAIVVDAQYKQKKQAAPLPYSLSALQIDAAKAFSLSAQQVLDTCQTLYERHQMITYPRSDCRYLPTQQHKDAPVIIAALARSEGDLQDGAQKADATRKSKAWNDKQVTAHHAIIPTTLAYKASSLSKTEALVFNLIARQYLMQFYPEYDYLSSYIKLDIAGGQFEAKGNTPIALGWKTLLPSHNRTKDPDDENQNELPKLTKGDELWCSQGQVQAKVTTPPAAFTDATLLSAMTGISRFVTNKDIRAILKETDGVGTEATRASIIELLFKRNFLIRQGKQIHASQTGRAFIDCLPAQLVTPDMTAQWESALNSISVGEASYQEFMANLEVNLNQLLSASREMPISALQHLPAPTKKPFAKRRSTGTRKSTGARKSQGSDTTHSQTKRRPKASSS</sequence>
<evidence type="ECO:0000256" key="11">
    <source>
        <dbReference type="ARBA" id="ARBA00032235"/>
    </source>
</evidence>
<dbReference type="PRINTS" id="PR00417">
    <property type="entry name" value="PRTPISMRASEI"/>
</dbReference>
<dbReference type="PROSITE" id="PS50880">
    <property type="entry name" value="TOPRIM"/>
    <property type="match status" value="1"/>
</dbReference>
<keyword evidence="7" id="KW-0238">DNA-binding</keyword>
<dbReference type="NCBIfam" id="NF005829">
    <property type="entry name" value="PRK07726.1"/>
    <property type="match status" value="1"/>
</dbReference>
<dbReference type="Gene3D" id="1.10.290.10">
    <property type="entry name" value="Topoisomerase I, domain 4"/>
    <property type="match status" value="1"/>
</dbReference>
<dbReference type="PANTHER" id="PTHR11390:SF21">
    <property type="entry name" value="DNA TOPOISOMERASE 3-ALPHA"/>
    <property type="match status" value="1"/>
</dbReference>
<dbReference type="EC" id="5.6.2.1" evidence="3"/>
<accession>A0ABT3KG95</accession>
<dbReference type="CDD" id="cd00186">
    <property type="entry name" value="TOP1Ac"/>
    <property type="match status" value="1"/>
</dbReference>
<evidence type="ECO:0000256" key="12">
    <source>
        <dbReference type="ARBA" id="ARBA00032877"/>
    </source>
</evidence>
<dbReference type="InterPro" id="IPR003602">
    <property type="entry name" value="Topo_IA_DNA-bd_dom"/>
</dbReference>
<feature type="region of interest" description="Disordered" evidence="13">
    <location>
        <begin position="620"/>
        <end position="666"/>
    </location>
</feature>
<dbReference type="NCBIfam" id="TIGR01056">
    <property type="entry name" value="topB"/>
    <property type="match status" value="1"/>
</dbReference>
<evidence type="ECO:0000313" key="16">
    <source>
        <dbReference type="EMBL" id="MCW4629550.1"/>
    </source>
</evidence>
<dbReference type="PROSITE" id="PS00396">
    <property type="entry name" value="TOPO_IA_1"/>
    <property type="match status" value="1"/>
</dbReference>
<feature type="domain" description="Toprim" evidence="14">
    <location>
        <begin position="1"/>
        <end position="139"/>
    </location>
</feature>
<dbReference type="Pfam" id="PF01751">
    <property type="entry name" value="Toprim"/>
    <property type="match status" value="1"/>
</dbReference>
<keyword evidence="6" id="KW-0799">Topoisomerase</keyword>
<dbReference type="PROSITE" id="PS52039">
    <property type="entry name" value="TOPO_IA_2"/>
    <property type="match status" value="1"/>
</dbReference>
<dbReference type="Gene3D" id="3.40.50.140">
    <property type="match status" value="1"/>
</dbReference>
<dbReference type="SMART" id="SM00437">
    <property type="entry name" value="TOP1Ac"/>
    <property type="match status" value="1"/>
</dbReference>
<evidence type="ECO:0000256" key="3">
    <source>
        <dbReference type="ARBA" id="ARBA00012891"/>
    </source>
</evidence>
<dbReference type="InterPro" id="IPR023406">
    <property type="entry name" value="Topo_IA_AS"/>
</dbReference>
<comment type="caution">
    <text evidence="16">The sequence shown here is derived from an EMBL/GenBank/DDBJ whole genome shotgun (WGS) entry which is preliminary data.</text>
</comment>
<evidence type="ECO:0000256" key="4">
    <source>
        <dbReference type="ARBA" id="ARBA00022723"/>
    </source>
</evidence>
<dbReference type="CDD" id="cd03362">
    <property type="entry name" value="TOPRIM_TopoIA_TopoIII"/>
    <property type="match status" value="1"/>
</dbReference>
<keyword evidence="5" id="KW-0460">Magnesium</keyword>
<dbReference type="InterPro" id="IPR013825">
    <property type="entry name" value="Topo_IA_cen_sub2"/>
</dbReference>
<evidence type="ECO:0000313" key="17">
    <source>
        <dbReference type="Proteomes" id="UP001431181"/>
    </source>
</evidence>
<dbReference type="InterPro" id="IPR013824">
    <property type="entry name" value="Topo_IA_cen_sub1"/>
</dbReference>
<dbReference type="PANTHER" id="PTHR11390">
    <property type="entry name" value="PROKARYOTIC DNA TOPOISOMERASE"/>
    <property type="match status" value="1"/>
</dbReference>
<keyword evidence="8" id="KW-0413">Isomerase</keyword>
<dbReference type="SMART" id="SM00493">
    <property type="entry name" value="TOPRIM"/>
    <property type="match status" value="1"/>
</dbReference>
<dbReference type="RefSeq" id="WP_265218750.1">
    <property type="nucleotide sequence ID" value="NZ_JAPEUL010000007.1"/>
</dbReference>
<evidence type="ECO:0000256" key="6">
    <source>
        <dbReference type="ARBA" id="ARBA00023029"/>
    </source>
</evidence>
<name>A0ABT3KG95_9GAMM</name>
<dbReference type="Gene3D" id="1.10.460.10">
    <property type="entry name" value="Topoisomerase I, domain 2"/>
    <property type="match status" value="1"/>
</dbReference>
<evidence type="ECO:0000256" key="1">
    <source>
        <dbReference type="ARBA" id="ARBA00000213"/>
    </source>
</evidence>
<evidence type="ECO:0000256" key="10">
    <source>
        <dbReference type="ARBA" id="ARBA00031985"/>
    </source>
</evidence>
<evidence type="ECO:0000256" key="13">
    <source>
        <dbReference type="SAM" id="MobiDB-lite"/>
    </source>
</evidence>
<dbReference type="SUPFAM" id="SSF56712">
    <property type="entry name" value="Prokaryotic type I DNA topoisomerase"/>
    <property type="match status" value="1"/>
</dbReference>
<dbReference type="InterPro" id="IPR005738">
    <property type="entry name" value="TopoIII"/>
</dbReference>
<evidence type="ECO:0000256" key="8">
    <source>
        <dbReference type="ARBA" id="ARBA00023235"/>
    </source>
</evidence>
<comment type="catalytic activity">
    <reaction evidence="1">
        <text>ATP-independent breakage of single-stranded DNA, followed by passage and rejoining.</text>
        <dbReference type="EC" id="5.6.2.1"/>
    </reaction>
</comment>
<feature type="compositionally biased region" description="Basic residues" evidence="13">
    <location>
        <begin position="656"/>
        <end position="666"/>
    </location>
</feature>
<evidence type="ECO:0000256" key="9">
    <source>
        <dbReference type="ARBA" id="ARBA00030003"/>
    </source>
</evidence>
<keyword evidence="4" id="KW-0479">Metal-binding</keyword>
<dbReference type="InterPro" id="IPR000380">
    <property type="entry name" value="Topo_IA"/>
</dbReference>
<keyword evidence="17" id="KW-1185">Reference proteome</keyword>
<evidence type="ECO:0000256" key="7">
    <source>
        <dbReference type="ARBA" id="ARBA00023125"/>
    </source>
</evidence>
<dbReference type="Gene3D" id="2.70.20.10">
    <property type="entry name" value="Topoisomerase I, domain 3"/>
    <property type="match status" value="1"/>
</dbReference>
<organism evidence="16 17">
    <name type="scientific">Marinomonas rhodophyticola</name>
    <dbReference type="NCBI Taxonomy" id="2992803"/>
    <lineage>
        <taxon>Bacteria</taxon>
        <taxon>Pseudomonadati</taxon>
        <taxon>Pseudomonadota</taxon>
        <taxon>Gammaproteobacteria</taxon>
        <taxon>Oceanospirillales</taxon>
        <taxon>Oceanospirillaceae</taxon>
        <taxon>Marinomonas</taxon>
    </lineage>
</organism>
<proteinExistence type="inferred from homology"/>
<evidence type="ECO:0000256" key="2">
    <source>
        <dbReference type="ARBA" id="ARBA00009446"/>
    </source>
</evidence>